<proteinExistence type="predicted"/>
<sequence length="54" mass="5971">MLEGRATEVSATINDAGGLQKDGNDSCSFAPNSSDWIAIRCRVLYLLQRVREKN</sequence>
<keyword evidence="2" id="KW-1185">Reference proteome</keyword>
<gene>
    <name evidence="1" type="ORF">CANARDRAFT_27760</name>
</gene>
<dbReference type="EMBL" id="KV453851">
    <property type="protein sequence ID" value="ODV85652.1"/>
    <property type="molecule type" value="Genomic_DNA"/>
</dbReference>
<evidence type="ECO:0000313" key="2">
    <source>
        <dbReference type="Proteomes" id="UP000094801"/>
    </source>
</evidence>
<accession>A0A1E4T1R0</accession>
<reference evidence="2" key="1">
    <citation type="submission" date="2016-04" db="EMBL/GenBank/DDBJ databases">
        <title>Comparative genomics of biotechnologically important yeasts.</title>
        <authorList>
            <consortium name="DOE Joint Genome Institute"/>
            <person name="Riley R."/>
            <person name="Haridas S."/>
            <person name="Wolfe K.H."/>
            <person name="Lopes M.R."/>
            <person name="Hittinger C.T."/>
            <person name="Goker M."/>
            <person name="Salamov A."/>
            <person name="Wisecaver J."/>
            <person name="Long T.M."/>
            <person name="Aerts A.L."/>
            <person name="Barry K."/>
            <person name="Choi C."/>
            <person name="Clum A."/>
            <person name="Coughlan A.Y."/>
            <person name="Deshpande S."/>
            <person name="Douglass A.P."/>
            <person name="Hanson S.J."/>
            <person name="Klenk H.-P."/>
            <person name="Labutti K."/>
            <person name="Lapidus A."/>
            <person name="Lindquist E."/>
            <person name="Lipzen A."/>
            <person name="Meier-Kolthoff J.P."/>
            <person name="Ohm R.A."/>
            <person name="Otillar R.P."/>
            <person name="Pangilinan J."/>
            <person name="Peng Y."/>
            <person name="Rokas A."/>
            <person name="Rosa C.A."/>
            <person name="Scheuner C."/>
            <person name="Sibirny A.A."/>
            <person name="Slot J.C."/>
            <person name="Stielow J.B."/>
            <person name="Sun H."/>
            <person name="Kurtzman C.P."/>
            <person name="Blackwell M."/>
            <person name="Grigoriev I.V."/>
            <person name="Jeffries T.W."/>
        </authorList>
    </citation>
    <scope>NUCLEOTIDE SEQUENCE [LARGE SCALE GENOMIC DNA]</scope>
    <source>
        <strain evidence="2">NRRL YB-2248</strain>
    </source>
</reference>
<protein>
    <submittedName>
        <fullName evidence="1">Uncharacterized protein</fullName>
    </submittedName>
</protein>
<dbReference type="Proteomes" id="UP000094801">
    <property type="component" value="Unassembled WGS sequence"/>
</dbReference>
<evidence type="ECO:0000313" key="1">
    <source>
        <dbReference type="EMBL" id="ODV85652.1"/>
    </source>
</evidence>
<dbReference type="AlphaFoldDB" id="A0A1E4T1R0"/>
<organism evidence="1 2">
    <name type="scientific">[Candida] arabinofermentans NRRL YB-2248</name>
    <dbReference type="NCBI Taxonomy" id="983967"/>
    <lineage>
        <taxon>Eukaryota</taxon>
        <taxon>Fungi</taxon>
        <taxon>Dikarya</taxon>
        <taxon>Ascomycota</taxon>
        <taxon>Saccharomycotina</taxon>
        <taxon>Pichiomycetes</taxon>
        <taxon>Pichiales</taxon>
        <taxon>Pichiaceae</taxon>
        <taxon>Ogataea</taxon>
        <taxon>Ogataea/Candida clade</taxon>
    </lineage>
</organism>
<name>A0A1E4T1R0_9ASCO</name>